<feature type="compositionally biased region" description="Basic and acidic residues" evidence="1">
    <location>
        <begin position="117"/>
        <end position="131"/>
    </location>
</feature>
<dbReference type="STRING" id="888050.HMPREF9004_0287"/>
<dbReference type="InterPro" id="IPR000836">
    <property type="entry name" value="PRTase_dom"/>
</dbReference>
<feature type="region of interest" description="Disordered" evidence="1">
    <location>
        <begin position="105"/>
        <end position="131"/>
    </location>
</feature>
<name>N6X6E3_9ACTO</name>
<dbReference type="RefSeq" id="WP_005961961.1">
    <property type="nucleotide sequence ID" value="NZ_KB822674.1"/>
</dbReference>
<dbReference type="PATRIC" id="fig|888050.3.peg.281"/>
<dbReference type="CDD" id="cd06223">
    <property type="entry name" value="PRTases_typeI"/>
    <property type="match status" value="1"/>
</dbReference>
<gene>
    <name evidence="2" type="ORF">HMPREF9004_0287</name>
</gene>
<dbReference type="SUPFAM" id="SSF53271">
    <property type="entry name" value="PRTase-like"/>
    <property type="match status" value="1"/>
</dbReference>
<comment type="caution">
    <text evidence="2">The sequence shown here is derived from an EMBL/GenBank/DDBJ whole genome shotgun (WGS) entry which is preliminary data.</text>
</comment>
<dbReference type="EMBL" id="AQHZ01000005">
    <property type="protein sequence ID" value="ENO18952.1"/>
    <property type="molecule type" value="Genomic_DNA"/>
</dbReference>
<dbReference type="OrthoDB" id="5242900at2"/>
<accession>N6X6E3</accession>
<sequence length="280" mass="29450">MPELFAISDIPLLDGGAYEGRRRGLIVSAKHSPSFDPEELLRQSGMTLGRELGRMLKIEVSSALAQSVGSAQGEALAQDAGSAQDASSAQDAGFAQGLGSAQGEAFAQHTGSVRDASSARDTRCSHRKGCTQEERDARLGRHAFTDNAERKEGLALAKGAEIWIIPAPASWKRRLFGRQVTPALACGLAQGLSRETGVQARVVEAVGLRIGTPSQFGVGGAQRRKAKIGSMRARLPLPEPGRIVLVDDVLTTGATMRELARVCAGALACAVFARVNPPSL</sequence>
<dbReference type="Gene3D" id="3.40.50.2020">
    <property type="match status" value="1"/>
</dbReference>
<evidence type="ECO:0000256" key="1">
    <source>
        <dbReference type="SAM" id="MobiDB-lite"/>
    </source>
</evidence>
<dbReference type="HOGENOM" id="CLU_992597_0_0_11"/>
<protein>
    <submittedName>
        <fullName evidence="2">ComF family protein</fullName>
    </submittedName>
</protein>
<dbReference type="InterPro" id="IPR029057">
    <property type="entry name" value="PRTase-like"/>
</dbReference>
<organism evidence="2 3">
    <name type="scientific">Schaalia cardiffensis F0333</name>
    <dbReference type="NCBI Taxonomy" id="888050"/>
    <lineage>
        <taxon>Bacteria</taxon>
        <taxon>Bacillati</taxon>
        <taxon>Actinomycetota</taxon>
        <taxon>Actinomycetes</taxon>
        <taxon>Actinomycetales</taxon>
        <taxon>Actinomycetaceae</taxon>
        <taxon>Schaalia</taxon>
    </lineage>
</organism>
<dbReference type="Proteomes" id="UP000013015">
    <property type="component" value="Unassembled WGS sequence"/>
</dbReference>
<dbReference type="AlphaFoldDB" id="N6X6E3"/>
<proteinExistence type="predicted"/>
<reference evidence="2 3" key="1">
    <citation type="submission" date="2013-03" db="EMBL/GenBank/DDBJ databases">
        <title>Reference genome for the Human Microbiome Project.</title>
        <authorList>
            <person name="Aqrawi P."/>
            <person name="Ayvaz T."/>
            <person name="Bess C."/>
            <person name="Blankenburg K."/>
            <person name="Coyle M."/>
            <person name="Deng J."/>
            <person name="Forbes L."/>
            <person name="Fowler G."/>
            <person name="Francisco L."/>
            <person name="Fu Q."/>
            <person name="Gibbs R."/>
            <person name="Gross S."/>
            <person name="Gubbala S."/>
            <person name="Hale W."/>
            <person name="Hemphill L."/>
            <person name="Highlander S."/>
            <person name="Hirani K."/>
            <person name="Jackson L."/>
            <person name="Jakkamsetti A."/>
            <person name="Javaid M."/>
            <person name="Jayaseelan J.C."/>
            <person name="Jiang H."/>
            <person name="Joshi V."/>
            <person name="Korchina V."/>
            <person name="Kovar C."/>
            <person name="Lara F."/>
            <person name="Lee S."/>
            <person name="Liu Y."/>
            <person name="Mata R."/>
            <person name="Mathew T."/>
            <person name="Munidasa M."/>
            <person name="Muzny D."/>
            <person name="Nazareth L."/>
            <person name="Ngo R."/>
            <person name="Nguyen L."/>
            <person name="Nguyen N."/>
            <person name="Okwuonu G."/>
            <person name="Ongeri F."/>
            <person name="Palculict T."/>
            <person name="Patil S."/>
            <person name="Petrosino J."/>
            <person name="Pham C."/>
            <person name="Pham P."/>
            <person name="Pu L.-L."/>
            <person name="Qin X."/>
            <person name="Qu J."/>
            <person name="Reid J."/>
            <person name="Ross M."/>
            <person name="Ruth R."/>
            <person name="Saada N."/>
            <person name="San Lucas F."/>
            <person name="Santibanez J."/>
            <person name="Shang Y."/>
            <person name="Simmons D."/>
            <person name="Song X.-Z."/>
            <person name="Tang L.-Y."/>
            <person name="Thornton R."/>
            <person name="Warren J."/>
            <person name="Weissenberger G."/>
            <person name="Wilczek-Boney K."/>
            <person name="Worley K."/>
            <person name="Youmans B."/>
            <person name="Zhang J."/>
            <person name="Zhang L."/>
            <person name="Zhao Z."/>
            <person name="Zhou C."/>
            <person name="Zhu D."/>
            <person name="Zhu Y."/>
        </authorList>
    </citation>
    <scope>NUCLEOTIDE SEQUENCE [LARGE SCALE GENOMIC DNA]</scope>
    <source>
        <strain evidence="2 3">F0333</strain>
    </source>
</reference>
<evidence type="ECO:0000313" key="2">
    <source>
        <dbReference type="EMBL" id="ENO18952.1"/>
    </source>
</evidence>
<keyword evidence="3" id="KW-1185">Reference proteome</keyword>
<evidence type="ECO:0000313" key="3">
    <source>
        <dbReference type="Proteomes" id="UP000013015"/>
    </source>
</evidence>